<feature type="non-terminal residue" evidence="2">
    <location>
        <position position="1"/>
    </location>
</feature>
<evidence type="ECO:0000256" key="1">
    <source>
        <dbReference type="SAM" id="MobiDB-lite"/>
    </source>
</evidence>
<reference evidence="2" key="1">
    <citation type="submission" date="2013-12" db="EMBL/GenBank/DDBJ databases">
        <title>A Varibaculum cambriense genome reconstructed from a premature infant gut community with otherwise low bacterial novelty that shifts toward anaerobic metabolism during the third week of life.</title>
        <authorList>
            <person name="Brown C.T."/>
            <person name="Sharon I."/>
            <person name="Thomas B.C."/>
            <person name="Castelle C.J."/>
            <person name="Morowitz M.J."/>
            <person name="Banfield J.F."/>
        </authorList>
    </citation>
    <scope>NUCLEOTIDE SEQUENCE</scope>
</reference>
<dbReference type="AlphaFoldDB" id="W1XYR2"/>
<name>W1XYR2_9ZZZZ</name>
<feature type="compositionally biased region" description="Basic and acidic residues" evidence="1">
    <location>
        <begin position="1"/>
        <end position="19"/>
    </location>
</feature>
<protein>
    <submittedName>
        <fullName evidence="2">Uncharacterized protein</fullName>
    </submittedName>
</protein>
<feature type="region of interest" description="Disordered" evidence="1">
    <location>
        <begin position="1"/>
        <end position="29"/>
    </location>
</feature>
<evidence type="ECO:0000313" key="2">
    <source>
        <dbReference type="EMBL" id="ETJ35407.1"/>
    </source>
</evidence>
<comment type="caution">
    <text evidence="2">The sequence shown here is derived from an EMBL/GenBank/DDBJ whole genome shotgun (WGS) entry which is preliminary data.</text>
</comment>
<organism evidence="2">
    <name type="scientific">human gut metagenome</name>
    <dbReference type="NCBI Taxonomy" id="408170"/>
    <lineage>
        <taxon>unclassified sequences</taxon>
        <taxon>metagenomes</taxon>
        <taxon>organismal metagenomes</taxon>
    </lineage>
</organism>
<proteinExistence type="predicted"/>
<gene>
    <name evidence="2" type="ORF">Q604_UNBC10206G0002</name>
</gene>
<dbReference type="EMBL" id="AZMM01010206">
    <property type="protein sequence ID" value="ETJ35407.1"/>
    <property type="molecule type" value="Genomic_DNA"/>
</dbReference>
<sequence>SQSVERERIARRVSTRENMIDVSDDDDWN</sequence>
<accession>W1XYR2</accession>